<dbReference type="Proteomes" id="UP000683000">
    <property type="component" value="Unassembled WGS sequence"/>
</dbReference>
<accession>A0A8I2YWU7</accession>
<protein>
    <submittedName>
        <fullName evidence="1">Uncharacterized protein</fullName>
    </submittedName>
</protein>
<organism evidence="1 2">
    <name type="scientific">Boletus reticuloceps</name>
    <dbReference type="NCBI Taxonomy" id="495285"/>
    <lineage>
        <taxon>Eukaryota</taxon>
        <taxon>Fungi</taxon>
        <taxon>Dikarya</taxon>
        <taxon>Basidiomycota</taxon>
        <taxon>Agaricomycotina</taxon>
        <taxon>Agaricomycetes</taxon>
        <taxon>Agaricomycetidae</taxon>
        <taxon>Boletales</taxon>
        <taxon>Boletineae</taxon>
        <taxon>Boletaceae</taxon>
        <taxon>Boletoideae</taxon>
        <taxon>Boletus</taxon>
    </lineage>
</organism>
<dbReference type="AlphaFoldDB" id="A0A8I2YWU7"/>
<proteinExistence type="predicted"/>
<sequence>MEFCVIGARTINNITCPFSERSPGDLESTTSTIDTPTSADNALHRYTQAIDAWRDQLVALKGLNDDLAAILRDQGILHPNPPVTFTAPLASVPSYPPSVPPPSLQLTSGSTNSTAVSLPKLAEAQAKLQACEAHLTTKQCELDTCHITLAHDGLVPSSTAVWPGARWENKGSSCSRHAPLMAVAPRAITSCCT</sequence>
<reference evidence="1" key="1">
    <citation type="submission" date="2021-03" db="EMBL/GenBank/DDBJ databases">
        <title>Evolutionary innovations through gain and loss of genes in the ectomycorrhizal Boletales.</title>
        <authorList>
            <person name="Wu G."/>
            <person name="Miyauchi S."/>
            <person name="Morin E."/>
            <person name="Yang Z.-L."/>
            <person name="Xu J."/>
            <person name="Martin F.M."/>
        </authorList>
    </citation>
    <scope>NUCLEOTIDE SEQUENCE</scope>
    <source>
        <strain evidence="1">BR01</strain>
    </source>
</reference>
<dbReference type="OrthoDB" id="3358861at2759"/>
<dbReference type="EMBL" id="JAGFBS010000007">
    <property type="protein sequence ID" value="KAG6378022.1"/>
    <property type="molecule type" value="Genomic_DNA"/>
</dbReference>
<keyword evidence="2" id="KW-1185">Reference proteome</keyword>
<evidence type="ECO:0000313" key="2">
    <source>
        <dbReference type="Proteomes" id="UP000683000"/>
    </source>
</evidence>
<evidence type="ECO:0000313" key="1">
    <source>
        <dbReference type="EMBL" id="KAG6378022.1"/>
    </source>
</evidence>
<name>A0A8I2YWU7_9AGAM</name>
<comment type="caution">
    <text evidence="1">The sequence shown here is derived from an EMBL/GenBank/DDBJ whole genome shotgun (WGS) entry which is preliminary data.</text>
</comment>
<gene>
    <name evidence="1" type="ORF">JVT61DRAFT_13701</name>
</gene>